<organism evidence="1 2">
    <name type="scientific">Albugo candida</name>
    <dbReference type="NCBI Taxonomy" id="65357"/>
    <lineage>
        <taxon>Eukaryota</taxon>
        <taxon>Sar</taxon>
        <taxon>Stramenopiles</taxon>
        <taxon>Oomycota</taxon>
        <taxon>Peronosporomycetes</taxon>
        <taxon>Albuginales</taxon>
        <taxon>Albuginaceae</taxon>
        <taxon>Albugo</taxon>
    </lineage>
</organism>
<gene>
    <name evidence="1" type="ORF">BN9_083830</name>
</gene>
<keyword evidence="2" id="KW-1185">Reference proteome</keyword>
<dbReference type="EMBL" id="CAIX01000168">
    <property type="protein sequence ID" value="CCI47376.1"/>
    <property type="molecule type" value="Genomic_DNA"/>
</dbReference>
<protein>
    <submittedName>
        <fullName evidence="1">Uncharacterized protein</fullName>
    </submittedName>
</protein>
<evidence type="ECO:0000313" key="1">
    <source>
        <dbReference type="EMBL" id="CCI47376.1"/>
    </source>
</evidence>
<dbReference type="InParanoid" id="A0A024GKH9"/>
<accession>A0A024GKH9</accession>
<dbReference type="AlphaFoldDB" id="A0A024GKH9"/>
<reference evidence="1 2" key="1">
    <citation type="submission" date="2012-05" db="EMBL/GenBank/DDBJ databases">
        <title>Recombination and specialization in a pathogen metapopulation.</title>
        <authorList>
            <person name="Gardiner A."/>
            <person name="Kemen E."/>
            <person name="Schultz-Larsen T."/>
            <person name="MacLean D."/>
            <person name="Van Oosterhout C."/>
            <person name="Jones J.D.G."/>
        </authorList>
    </citation>
    <scope>NUCLEOTIDE SEQUENCE [LARGE SCALE GENOMIC DNA]</scope>
    <source>
        <strain evidence="1 2">Ac Nc2</strain>
    </source>
</reference>
<comment type="caution">
    <text evidence="1">The sequence shown here is derived from an EMBL/GenBank/DDBJ whole genome shotgun (WGS) entry which is preliminary data.</text>
</comment>
<dbReference type="Proteomes" id="UP000053237">
    <property type="component" value="Unassembled WGS sequence"/>
</dbReference>
<proteinExistence type="predicted"/>
<sequence length="162" mass="18261">MAKCISRLCFSSIVFISSGNRVKISSMQPRVISTRNSLRIQARNEVQMMPNTLSISNSLWYIHPACSGMCTRRPKNFAEHALPSLSFPQSCTSASPFSQCSRLDSFVTQNSFCSFVSMLGTLPLVLALVLIERERYDCSRIRVSPREHRPSCNRCTMSLKND</sequence>
<name>A0A024GKH9_9STRA</name>
<evidence type="ECO:0000313" key="2">
    <source>
        <dbReference type="Proteomes" id="UP000053237"/>
    </source>
</evidence>